<dbReference type="GeneID" id="4619320"/>
<dbReference type="Proteomes" id="UP000000591">
    <property type="component" value="Chromosome III"/>
</dbReference>
<reference evidence="1 2" key="1">
    <citation type="journal article" date="2004" name="Science">
        <title>The Ashbya gossypii genome as a tool for mapping the ancient Saccharomyces cerevisiae genome.</title>
        <authorList>
            <person name="Dietrich F.S."/>
            <person name="Voegeli S."/>
            <person name="Brachat S."/>
            <person name="Lerch A."/>
            <person name="Gates K."/>
            <person name="Steiner S."/>
            <person name="Mohr C."/>
            <person name="Pohlmann R."/>
            <person name="Luedi P."/>
            <person name="Choi S."/>
            <person name="Wing R.A."/>
            <person name="Flavier A."/>
            <person name="Gaffney T.D."/>
            <person name="Philippsen P."/>
        </authorList>
    </citation>
    <scope>NUCLEOTIDE SEQUENCE [LARGE SCALE GENOMIC DNA]</scope>
    <source>
        <strain evidence="2">ATCC 10895 / CBS 109.51 / FGSC 9923 / NRRL Y-1056</strain>
    </source>
</reference>
<dbReference type="RefSeq" id="NP_983200.2">
    <property type="nucleotide sequence ID" value="NM_208553.2"/>
</dbReference>
<organism evidence="1 2">
    <name type="scientific">Eremothecium gossypii (strain ATCC 10895 / CBS 109.51 / FGSC 9923 / NRRL Y-1056)</name>
    <name type="common">Yeast</name>
    <name type="synonym">Ashbya gossypii</name>
    <dbReference type="NCBI Taxonomy" id="284811"/>
    <lineage>
        <taxon>Eukaryota</taxon>
        <taxon>Fungi</taxon>
        <taxon>Dikarya</taxon>
        <taxon>Ascomycota</taxon>
        <taxon>Saccharomycotina</taxon>
        <taxon>Saccharomycetes</taxon>
        <taxon>Saccharomycetales</taxon>
        <taxon>Saccharomycetaceae</taxon>
        <taxon>Eremothecium</taxon>
    </lineage>
</organism>
<name>Q75CX0_EREGS</name>
<dbReference type="EMBL" id="AE016816">
    <property type="protein sequence ID" value="AAS51024.2"/>
    <property type="molecule type" value="Genomic_DNA"/>
</dbReference>
<protein>
    <submittedName>
        <fullName evidence="1">ACL204Wp</fullName>
    </submittedName>
</protein>
<proteinExistence type="predicted"/>
<keyword evidence="2" id="KW-1185">Reference proteome</keyword>
<gene>
    <name evidence="1" type="ORF">AGOS_ACL204W</name>
</gene>
<dbReference type="HOGENOM" id="CLU_1160878_0_0_1"/>
<accession>Q75CX0</accession>
<dbReference type="KEGG" id="ago:AGOS_ACL204W"/>
<dbReference type="AlphaFoldDB" id="Q75CX0"/>
<reference evidence="2" key="2">
    <citation type="journal article" date="2013" name="G3 (Bethesda)">
        <title>Genomes of Ashbya fungi isolated from insects reveal four mating-type loci, numerous translocations, lack of transposons, and distinct gene duplications.</title>
        <authorList>
            <person name="Dietrich F.S."/>
            <person name="Voegeli S."/>
            <person name="Kuo S."/>
            <person name="Philippsen P."/>
        </authorList>
    </citation>
    <scope>GENOME REANNOTATION</scope>
    <source>
        <strain evidence="2">ATCC 10895 / CBS 109.51 / FGSC 9923 / NRRL Y-1056</strain>
    </source>
</reference>
<dbReference type="InParanoid" id="Q75CX0"/>
<evidence type="ECO:0000313" key="2">
    <source>
        <dbReference type="Proteomes" id="UP000000591"/>
    </source>
</evidence>
<sequence>MLLHIYRYPYLSIYRSSKYLRIRLYVCCCVTPRRSRLECLVQISLLECGFCPIPHLSRLLLLVILLITAIRTTEDSIMGTHYRIQATHILRRALDEPWRYVSMRLHPSRVSKRRCQLQRELRTTYFGGQYVDNRNPHLRTWCGRVYSLHYLPSHYYKLHRWEFQRYKCNIRELLFRISRNSVLQDVCHALRRQNKHPQIGDTAFSIGNCDKVTQGNANCGDGAKARSWSRNGVASVLMV</sequence>
<evidence type="ECO:0000313" key="1">
    <source>
        <dbReference type="EMBL" id="AAS51024.2"/>
    </source>
</evidence>